<evidence type="ECO:0000256" key="3">
    <source>
        <dbReference type="ARBA" id="ARBA00022692"/>
    </source>
</evidence>
<dbReference type="EMBL" id="JAMWYK010000001">
    <property type="protein sequence ID" value="MCO0831714.1"/>
    <property type="molecule type" value="Genomic_DNA"/>
</dbReference>
<dbReference type="Proteomes" id="UP001523234">
    <property type="component" value="Unassembled WGS sequence"/>
</dbReference>
<dbReference type="InterPro" id="IPR001279">
    <property type="entry name" value="Metallo-B-lactamas"/>
</dbReference>
<dbReference type="NCBIfam" id="TIGR00361">
    <property type="entry name" value="ComEC_Rec2"/>
    <property type="match status" value="1"/>
</dbReference>
<dbReference type="InterPro" id="IPR036866">
    <property type="entry name" value="RibonucZ/Hydroxyglut_hydro"/>
</dbReference>
<dbReference type="PANTHER" id="PTHR30619">
    <property type="entry name" value="DNA INTERNALIZATION/COMPETENCE PROTEIN COMEC/REC2"/>
    <property type="match status" value="1"/>
</dbReference>
<dbReference type="Pfam" id="PF00753">
    <property type="entry name" value="Lactamase_B"/>
    <property type="match status" value="1"/>
</dbReference>
<sequence>MSVGEGRYQLTVLPDDYEINDEGVIRGRGRNEKGQVVLFQYRTRGQADLDTFLQEDATLQVMGNGDFQRITPATNDYQFDWAAFMETRRITHQIHFNDLTVKRAQPKNFWQVLLFAMRSWHAKAATWTNQLPSPLGNYTKTLLLGAKSEELYAENPKIQELGLVHLFSLSGLHVGFLLASLMRLGQRLRIFKEITCGVQAVALPIFYLFTGAPPVLVRAVVAGETRLVKERFGTVIEGEVIWAWSLMGALLVTPQILLTLGGQLSFGLTLALTFAKDLDFWKQGLFLSVVAFPILIAQQYGWNCWHTLANLIGVPVFMAVVMPAVLLNVALGWLPGLLLFANFAVWLFDRAIYWLGMLPGYVVLGAFCWPVLVALFLLPFFFFGKGRRVKVALGVIYFLLFSGNFLAVKLNRSGEFTTFDVGQGDAAALIEPFKKSVTVIDTGGRVSFGRPRKLNLRERRPKKGSDKAECLKEQKRKEGQARTVILPYLHARGISKIDTLSLSHQDQDHIGDARVILENFRVKQLVVPAGMEDGPAFQKKVRPYLRRTKVISATNKVKVKNCPLKVLYPFNRGEAKNEDSLAWGGKIGNLILFSAGDLDRPGEKRVVAQYPNFYPEVVKFGHHGSKTATCPVVFAKWKPKYGIVSAGRHSRYGHPHPETLATAQKEHMIVFSTQRQGMLRYVYNTNHAHFEVTLKHDPFGP</sequence>
<name>A0ABT0ZNY6_9LACO</name>
<feature type="domain" description="Metallo-beta-lactamase" evidence="7">
    <location>
        <begin position="429"/>
        <end position="539"/>
    </location>
</feature>
<dbReference type="PANTHER" id="PTHR30619:SF7">
    <property type="entry name" value="BETA-LACTAMASE DOMAIN PROTEIN"/>
    <property type="match status" value="1"/>
</dbReference>
<evidence type="ECO:0000313" key="10">
    <source>
        <dbReference type="Proteomes" id="UP001523234"/>
    </source>
</evidence>
<keyword evidence="2" id="KW-1003">Cell membrane</keyword>
<feature type="transmembrane region" description="Helical" evidence="6">
    <location>
        <begin position="361"/>
        <end position="384"/>
    </location>
</feature>
<accession>A0ABT0ZNY6</accession>
<evidence type="ECO:0000256" key="5">
    <source>
        <dbReference type="ARBA" id="ARBA00023136"/>
    </source>
</evidence>
<feature type="transmembrane region" description="Helical" evidence="6">
    <location>
        <begin position="241"/>
        <end position="272"/>
    </location>
</feature>
<dbReference type="InterPro" id="IPR004477">
    <property type="entry name" value="ComEC_N"/>
</dbReference>
<feature type="transmembrane region" description="Helical" evidence="6">
    <location>
        <begin position="284"/>
        <end position="302"/>
    </location>
</feature>
<keyword evidence="3 6" id="KW-0812">Transmembrane</keyword>
<dbReference type="NCBIfam" id="TIGR00360">
    <property type="entry name" value="ComEC_N-term"/>
    <property type="match status" value="1"/>
</dbReference>
<reference evidence="9 10" key="1">
    <citation type="submission" date="2022-06" db="EMBL/GenBank/DDBJ databases">
        <title>Fructobacillus taiwanensis sp. nov., isolated from the honeybee.</title>
        <authorList>
            <person name="Chen Y.-S."/>
            <person name="Wang L.-T."/>
            <person name="Lee Y.-S."/>
            <person name="Chang Y.-C."/>
            <person name="Wu H.-C."/>
            <person name="Liao C.-Y."/>
            <person name="Chen W.-H."/>
            <person name="Deng J.-N."/>
            <person name="Wang Y.-H."/>
        </authorList>
    </citation>
    <scope>NUCLEOTIDE SEQUENCE [LARGE SCALE GENOMIC DNA]</scope>
    <source>
        <strain evidence="9 10">W13</strain>
    </source>
</reference>
<evidence type="ECO:0000259" key="7">
    <source>
        <dbReference type="Pfam" id="PF00753"/>
    </source>
</evidence>
<evidence type="ECO:0000313" key="9">
    <source>
        <dbReference type="EMBL" id="MCO0831714.1"/>
    </source>
</evidence>
<dbReference type="Gene3D" id="3.60.15.10">
    <property type="entry name" value="Ribonuclease Z/Hydroxyacylglutathione hydrolase-like"/>
    <property type="match status" value="1"/>
</dbReference>
<evidence type="ECO:0000256" key="6">
    <source>
        <dbReference type="SAM" id="Phobius"/>
    </source>
</evidence>
<dbReference type="InterPro" id="IPR052159">
    <property type="entry name" value="Competence_DNA_uptake"/>
</dbReference>
<feature type="transmembrane region" description="Helical" evidence="6">
    <location>
        <begin position="391"/>
        <end position="408"/>
    </location>
</feature>
<feature type="transmembrane region" description="Helical" evidence="6">
    <location>
        <begin position="196"/>
        <end position="221"/>
    </location>
</feature>
<dbReference type="InterPro" id="IPR004797">
    <property type="entry name" value="Competence_ComEC/Rec2"/>
</dbReference>
<keyword evidence="10" id="KW-1185">Reference proteome</keyword>
<evidence type="ECO:0000256" key="2">
    <source>
        <dbReference type="ARBA" id="ARBA00022475"/>
    </source>
</evidence>
<gene>
    <name evidence="9" type="ORF">NFX39_01215</name>
</gene>
<dbReference type="InterPro" id="IPR035681">
    <property type="entry name" value="ComA-like_MBL"/>
</dbReference>
<dbReference type="SUPFAM" id="SSF56281">
    <property type="entry name" value="Metallo-hydrolase/oxidoreductase"/>
    <property type="match status" value="1"/>
</dbReference>
<keyword evidence="5 6" id="KW-0472">Membrane</keyword>
<feature type="transmembrane region" description="Helical" evidence="6">
    <location>
        <begin position="163"/>
        <end position="184"/>
    </location>
</feature>
<feature type="domain" description="ComEC/Rec2-related protein" evidence="8">
    <location>
        <begin position="142"/>
        <end position="382"/>
    </location>
</feature>
<dbReference type="RefSeq" id="WP_252442228.1">
    <property type="nucleotide sequence ID" value="NZ_JAMWYK010000001.1"/>
</dbReference>
<evidence type="ECO:0000256" key="1">
    <source>
        <dbReference type="ARBA" id="ARBA00004651"/>
    </source>
</evidence>
<comment type="subcellular location">
    <subcellularLocation>
        <location evidence="1">Cell membrane</location>
        <topology evidence="1">Multi-pass membrane protein</topology>
    </subcellularLocation>
</comment>
<protein>
    <submittedName>
        <fullName evidence="9">DNA internalization-related competence protein ComEC/Rec2</fullName>
    </submittedName>
</protein>
<dbReference type="Pfam" id="PF03772">
    <property type="entry name" value="Competence"/>
    <property type="match status" value="1"/>
</dbReference>
<keyword evidence="4 6" id="KW-1133">Transmembrane helix</keyword>
<organism evidence="9 10">
    <name type="scientific">Fructobacillus apis</name>
    <dbReference type="NCBI Taxonomy" id="2935017"/>
    <lineage>
        <taxon>Bacteria</taxon>
        <taxon>Bacillati</taxon>
        <taxon>Bacillota</taxon>
        <taxon>Bacilli</taxon>
        <taxon>Lactobacillales</taxon>
        <taxon>Lactobacillaceae</taxon>
        <taxon>Fructobacillus</taxon>
    </lineage>
</organism>
<evidence type="ECO:0000259" key="8">
    <source>
        <dbReference type="Pfam" id="PF03772"/>
    </source>
</evidence>
<proteinExistence type="predicted"/>
<dbReference type="CDD" id="cd07731">
    <property type="entry name" value="ComA-like_MBL-fold"/>
    <property type="match status" value="1"/>
</dbReference>
<comment type="caution">
    <text evidence="9">The sequence shown here is derived from an EMBL/GenBank/DDBJ whole genome shotgun (WGS) entry which is preliminary data.</text>
</comment>
<evidence type="ECO:0000256" key="4">
    <source>
        <dbReference type="ARBA" id="ARBA00022989"/>
    </source>
</evidence>